<dbReference type="InterPro" id="IPR007219">
    <property type="entry name" value="XnlR_reg_dom"/>
</dbReference>
<keyword evidence="2" id="KW-0479">Metal-binding</keyword>
<evidence type="ECO:0000313" key="9">
    <source>
        <dbReference type="EMBL" id="THZ18826.1"/>
    </source>
</evidence>
<dbReference type="CDD" id="cd12148">
    <property type="entry name" value="fungal_TF_MHR"/>
    <property type="match status" value="1"/>
</dbReference>
<comment type="subcellular location">
    <subcellularLocation>
        <location evidence="1">Nucleus</location>
    </subcellularLocation>
</comment>
<dbReference type="PROSITE" id="PS00463">
    <property type="entry name" value="ZN2_CY6_FUNGAL_1"/>
    <property type="match status" value="1"/>
</dbReference>
<dbReference type="CDD" id="cd00067">
    <property type="entry name" value="GAL4"/>
    <property type="match status" value="1"/>
</dbReference>
<dbReference type="SMART" id="SM00906">
    <property type="entry name" value="Fungal_trans"/>
    <property type="match status" value="1"/>
</dbReference>
<feature type="compositionally biased region" description="Basic and acidic residues" evidence="7">
    <location>
        <begin position="9"/>
        <end position="23"/>
    </location>
</feature>
<keyword evidence="5" id="KW-0804">Transcription</keyword>
<dbReference type="InterPro" id="IPR001138">
    <property type="entry name" value="Zn2Cys6_DnaBD"/>
</dbReference>
<accession>A0A4S9T523</accession>
<evidence type="ECO:0000256" key="1">
    <source>
        <dbReference type="ARBA" id="ARBA00004123"/>
    </source>
</evidence>
<dbReference type="GO" id="GO:0006351">
    <property type="term" value="P:DNA-templated transcription"/>
    <property type="evidence" value="ECO:0007669"/>
    <property type="project" value="InterPro"/>
</dbReference>
<dbReference type="GO" id="GO:0000976">
    <property type="term" value="F:transcription cis-regulatory region binding"/>
    <property type="evidence" value="ECO:0007669"/>
    <property type="project" value="TreeGrafter"/>
</dbReference>
<evidence type="ECO:0000259" key="8">
    <source>
        <dbReference type="PROSITE" id="PS50048"/>
    </source>
</evidence>
<protein>
    <recommendedName>
        <fullName evidence="8">Zn(2)-C6 fungal-type domain-containing protein</fullName>
    </recommendedName>
</protein>
<evidence type="ECO:0000256" key="5">
    <source>
        <dbReference type="ARBA" id="ARBA00023163"/>
    </source>
</evidence>
<dbReference type="GO" id="GO:0008270">
    <property type="term" value="F:zinc ion binding"/>
    <property type="evidence" value="ECO:0007669"/>
    <property type="project" value="InterPro"/>
</dbReference>
<proteinExistence type="predicted"/>
<dbReference type="InterPro" id="IPR051089">
    <property type="entry name" value="prtT"/>
</dbReference>
<reference evidence="9 10" key="1">
    <citation type="submission" date="2018-10" db="EMBL/GenBank/DDBJ databases">
        <title>Fifty Aureobasidium pullulans genomes reveal a recombining polyextremotolerant generalist.</title>
        <authorList>
            <person name="Gostincar C."/>
            <person name="Turk M."/>
            <person name="Zajc J."/>
            <person name="Gunde-Cimerman N."/>
        </authorList>
    </citation>
    <scope>NUCLEOTIDE SEQUENCE [LARGE SCALE GENOMIC DNA]</scope>
    <source>
        <strain evidence="9 10">EXF-3863</strain>
    </source>
</reference>
<dbReference type="Gene3D" id="4.10.240.10">
    <property type="entry name" value="Zn(2)-C6 fungal-type DNA-binding domain"/>
    <property type="match status" value="1"/>
</dbReference>
<gene>
    <name evidence="9" type="ORF">D6C91_05360</name>
</gene>
<dbReference type="GO" id="GO:0005634">
    <property type="term" value="C:nucleus"/>
    <property type="evidence" value="ECO:0007669"/>
    <property type="project" value="UniProtKB-SubCell"/>
</dbReference>
<dbReference type="PROSITE" id="PS50048">
    <property type="entry name" value="ZN2_CY6_FUNGAL_2"/>
    <property type="match status" value="1"/>
</dbReference>
<keyword evidence="6" id="KW-0539">Nucleus</keyword>
<dbReference type="Proteomes" id="UP000308005">
    <property type="component" value="Unassembled WGS sequence"/>
</dbReference>
<name>A0A4S9T523_AURPU</name>
<dbReference type="EMBL" id="QZBM01000230">
    <property type="protein sequence ID" value="THZ18826.1"/>
    <property type="molecule type" value="Genomic_DNA"/>
</dbReference>
<dbReference type="AlphaFoldDB" id="A0A4S9T523"/>
<evidence type="ECO:0000256" key="2">
    <source>
        <dbReference type="ARBA" id="ARBA00022723"/>
    </source>
</evidence>
<sequence>MQDNIPGQSKKEFLGRSRSENKPCRQCHPIAPRHVPSPRCNSARGDTRRSRRPGVLGCWTQELHTFLLVKPQVYYHRFSDIGRYETRDIESYSVVGLKHLLLTALFLMSKRSWSVANAAQGLLDMNSVIGIGSRFSYKEAYQMRIGLPKCYKRYVDIHLQQDSPNGPQISRKVKACAACRKQKIKCLMDNNGEPPCRRCIERGLSCVLNKSLQTLISERSQWKDDMHRDISNMHGAVQDILKRLSMPALQPLKAPSAAEDPQETSPYDDTVVEKVEDVGPSCDNSPKLPPQTESLQNVPIESLYQITRLRSLRAENSGDESKADEGSDVVSKGIVSLEDAQRLTTLYLQRLDHYAYSIANKFKDLQSIRRRSVALTNAILTVAALHDPNSNQLFGPCCREFKRVLAESMFVRRIDREDLRAMCIGSYWLSDMSYTLSGHAIRRAMGINLSSNYYRVLNDGSEDAADCLRLWYMLYICDQHLSILYGRPTTIRIDDPSLQGWERYLEVRVAVEQDRRTASQVALMVIMGTIREFFDRHSRDTQTLPQNLTEHINSFDRQIDRWVENWYQHLKRRDDIGDWPSKGVLLHSNLARLHLHSHIFRGLSTAPIPPYFRPSASSAVSAANTIVEVLLSDPDMRSGLVGMPHYLHTMIAFACGFLLQMTTKYDGDLVQRQHVHDLINRLVAQLRQMPTGKFHLVRFMAEGLEKMVEASMRTPTQPAAQLFNGGFQYMNEQHYRDPAAVAQMDMMGGGAGGTGAGQHNDYAGGNDGFMIPDFGLSNSFLPFEDPVFRTSDFGYL</sequence>
<dbReference type="Pfam" id="PF00172">
    <property type="entry name" value="Zn_clus"/>
    <property type="match status" value="1"/>
</dbReference>
<keyword evidence="4" id="KW-0238">DNA-binding</keyword>
<dbReference type="SMART" id="SM00066">
    <property type="entry name" value="GAL4"/>
    <property type="match status" value="1"/>
</dbReference>
<feature type="domain" description="Zn(2)-C6 fungal-type" evidence="8">
    <location>
        <begin position="175"/>
        <end position="208"/>
    </location>
</feature>
<evidence type="ECO:0000256" key="7">
    <source>
        <dbReference type="SAM" id="MobiDB-lite"/>
    </source>
</evidence>
<evidence type="ECO:0000256" key="6">
    <source>
        <dbReference type="ARBA" id="ARBA00023242"/>
    </source>
</evidence>
<keyword evidence="3" id="KW-0805">Transcription regulation</keyword>
<comment type="caution">
    <text evidence="9">The sequence shown here is derived from an EMBL/GenBank/DDBJ whole genome shotgun (WGS) entry which is preliminary data.</text>
</comment>
<dbReference type="PANTHER" id="PTHR31845">
    <property type="entry name" value="FINGER DOMAIN PROTEIN, PUTATIVE-RELATED"/>
    <property type="match status" value="1"/>
</dbReference>
<dbReference type="SUPFAM" id="SSF57701">
    <property type="entry name" value="Zn2/Cys6 DNA-binding domain"/>
    <property type="match status" value="1"/>
</dbReference>
<evidence type="ECO:0000256" key="4">
    <source>
        <dbReference type="ARBA" id="ARBA00023125"/>
    </source>
</evidence>
<dbReference type="PANTHER" id="PTHR31845:SF17">
    <property type="entry name" value="ZN(II)2CYS6 TRANSCRIPTION FACTOR (EUROFUNG)"/>
    <property type="match status" value="1"/>
</dbReference>
<evidence type="ECO:0000313" key="10">
    <source>
        <dbReference type="Proteomes" id="UP000308005"/>
    </source>
</evidence>
<evidence type="ECO:0000256" key="3">
    <source>
        <dbReference type="ARBA" id="ARBA00023015"/>
    </source>
</evidence>
<feature type="region of interest" description="Disordered" evidence="7">
    <location>
        <begin position="1"/>
        <end position="30"/>
    </location>
</feature>
<organism evidence="9 10">
    <name type="scientific">Aureobasidium pullulans</name>
    <name type="common">Black yeast</name>
    <name type="synonym">Pullularia pullulans</name>
    <dbReference type="NCBI Taxonomy" id="5580"/>
    <lineage>
        <taxon>Eukaryota</taxon>
        <taxon>Fungi</taxon>
        <taxon>Dikarya</taxon>
        <taxon>Ascomycota</taxon>
        <taxon>Pezizomycotina</taxon>
        <taxon>Dothideomycetes</taxon>
        <taxon>Dothideomycetidae</taxon>
        <taxon>Dothideales</taxon>
        <taxon>Saccotheciaceae</taxon>
        <taxon>Aureobasidium</taxon>
    </lineage>
</organism>
<dbReference type="InterPro" id="IPR036864">
    <property type="entry name" value="Zn2-C6_fun-type_DNA-bd_sf"/>
</dbReference>
<dbReference type="GO" id="GO:0000981">
    <property type="term" value="F:DNA-binding transcription factor activity, RNA polymerase II-specific"/>
    <property type="evidence" value="ECO:0007669"/>
    <property type="project" value="InterPro"/>
</dbReference>